<evidence type="ECO:0000313" key="3">
    <source>
        <dbReference type="EMBL" id="ACS56739.1"/>
    </source>
</evidence>
<dbReference type="HOGENOM" id="CLU_076881_0_0_5"/>
<dbReference type="AlphaFoldDB" id="C6B1Z0"/>
<name>C6B1Z0_RHILS</name>
<organism evidence="3 4">
    <name type="scientific">Rhizobium leguminosarum bv. trifolii (strain WSM1325)</name>
    <dbReference type="NCBI Taxonomy" id="395491"/>
    <lineage>
        <taxon>Bacteria</taxon>
        <taxon>Pseudomonadati</taxon>
        <taxon>Pseudomonadota</taxon>
        <taxon>Alphaproteobacteria</taxon>
        <taxon>Hyphomicrobiales</taxon>
        <taxon>Rhizobiaceae</taxon>
        <taxon>Rhizobium/Agrobacterium group</taxon>
        <taxon>Rhizobium</taxon>
    </lineage>
</organism>
<proteinExistence type="predicted"/>
<evidence type="ECO:0000259" key="2">
    <source>
        <dbReference type="Pfam" id="PF14358"/>
    </source>
</evidence>
<accession>C6B1Z0</accession>
<dbReference type="EMBL" id="CP001622">
    <property type="protein sequence ID" value="ACS56739.1"/>
    <property type="molecule type" value="Genomic_DNA"/>
</dbReference>
<keyword evidence="1" id="KW-1133">Transmembrane helix</keyword>
<dbReference type="Proteomes" id="UP000002256">
    <property type="component" value="Chromosome"/>
</dbReference>
<feature type="transmembrane region" description="Helical" evidence="1">
    <location>
        <begin position="9"/>
        <end position="28"/>
    </location>
</feature>
<evidence type="ECO:0000313" key="4">
    <source>
        <dbReference type="Proteomes" id="UP000002256"/>
    </source>
</evidence>
<gene>
    <name evidence="3" type="ordered locus">Rleg_2467</name>
</gene>
<protein>
    <recommendedName>
        <fullName evidence="2">Flavinylation-associated cytochrome domain-containing protein</fullName>
    </recommendedName>
</protein>
<sequence length="238" mass="26467">MSPFFVIRLVLDFTAAGLLLAALAYWWLDNTSHELIGTSMFILLLSHNVFNRRWWARLPKVERGKRSFLTIASNISIALAISALLVTSLLISRSVFAFLPVSGRPTAREIHILAAYWVFILAAAHLGLHWSMIMAVIGRLLRVGAPNPIRTASLRVAASAIAAWGIHSLFVMGIGDRLIARPSIDFWDFQESTIGFFLHHIAILGTCACAAHYAVVWLRGVIRVPARVIFALAVMLWR</sequence>
<feature type="transmembrane region" description="Helical" evidence="1">
    <location>
        <begin position="153"/>
        <end position="174"/>
    </location>
</feature>
<keyword evidence="1" id="KW-0812">Transmembrane</keyword>
<evidence type="ECO:0000256" key="1">
    <source>
        <dbReference type="SAM" id="Phobius"/>
    </source>
</evidence>
<feature type="domain" description="Flavinylation-associated cytochrome" evidence="2">
    <location>
        <begin position="75"/>
        <end position="130"/>
    </location>
</feature>
<feature type="transmembrane region" description="Helical" evidence="1">
    <location>
        <begin position="71"/>
        <end position="96"/>
    </location>
</feature>
<feature type="transmembrane region" description="Helical" evidence="1">
    <location>
        <begin position="34"/>
        <end position="50"/>
    </location>
</feature>
<dbReference type="InterPro" id="IPR025517">
    <property type="entry name" value="DUF4405"/>
</dbReference>
<dbReference type="OrthoDB" id="9779183at2"/>
<feature type="transmembrane region" description="Helical" evidence="1">
    <location>
        <begin position="194"/>
        <end position="218"/>
    </location>
</feature>
<feature type="transmembrane region" description="Helical" evidence="1">
    <location>
        <begin position="116"/>
        <end position="141"/>
    </location>
</feature>
<keyword evidence="1" id="KW-0472">Membrane</keyword>
<reference evidence="3 4" key="1">
    <citation type="journal article" date="2010" name="Stand. Genomic Sci.">
        <title>Complete genome sequence of Rhizobium leguminosarum bv. trifolii strain WSM1325, an effective microsymbiont of annual Mediterranean clovers.</title>
        <authorList>
            <person name="Reeve W."/>
            <person name="O'Hara G."/>
            <person name="Chain P."/>
            <person name="Ardley J."/>
            <person name="Brau L."/>
            <person name="Nandesena K."/>
            <person name="Tiwari R."/>
            <person name="Copeland A."/>
            <person name="Nolan M."/>
            <person name="Han C."/>
            <person name="Brettin T."/>
            <person name="Land M."/>
            <person name="Ovchinikova G."/>
            <person name="Ivanova N."/>
            <person name="Mavromatis K."/>
            <person name="Markowitz V."/>
            <person name="Kyrpides N."/>
            <person name="Melino V."/>
            <person name="Denton M."/>
            <person name="Yates R."/>
            <person name="Howieson J."/>
        </authorList>
    </citation>
    <scope>NUCLEOTIDE SEQUENCE [LARGE SCALE GENOMIC DNA]</scope>
    <source>
        <strain evidence="3 4">WSM1325</strain>
    </source>
</reference>
<dbReference type="KEGG" id="rlg:Rleg_2467"/>
<dbReference type="Pfam" id="PF14358">
    <property type="entry name" value="DUF4405"/>
    <property type="match status" value="1"/>
</dbReference>